<evidence type="ECO:0000313" key="2">
    <source>
        <dbReference type="Proteomes" id="UP001345219"/>
    </source>
</evidence>
<dbReference type="AlphaFoldDB" id="A0AAN7JMS2"/>
<gene>
    <name evidence="1" type="ORF">SAY87_027650</name>
</gene>
<protein>
    <submittedName>
        <fullName evidence="1">Uncharacterized protein</fullName>
    </submittedName>
</protein>
<keyword evidence="2" id="KW-1185">Reference proteome</keyword>
<evidence type="ECO:0000313" key="1">
    <source>
        <dbReference type="EMBL" id="KAK4750201.1"/>
    </source>
</evidence>
<dbReference type="Proteomes" id="UP001345219">
    <property type="component" value="Chromosome 21"/>
</dbReference>
<name>A0AAN7JMS2_9MYRT</name>
<comment type="caution">
    <text evidence="1">The sequence shown here is derived from an EMBL/GenBank/DDBJ whole genome shotgun (WGS) entry which is preliminary data.</text>
</comment>
<sequence length="72" mass="7897">MDVRYYPNICIAGVDLAYSVEDEINVLNNEDIAGVDLAAVLFSHLGCRMCASLPLIPKVEDGETYDLFNVST</sequence>
<organism evidence="1 2">
    <name type="scientific">Trapa incisa</name>
    <dbReference type="NCBI Taxonomy" id="236973"/>
    <lineage>
        <taxon>Eukaryota</taxon>
        <taxon>Viridiplantae</taxon>
        <taxon>Streptophyta</taxon>
        <taxon>Embryophyta</taxon>
        <taxon>Tracheophyta</taxon>
        <taxon>Spermatophyta</taxon>
        <taxon>Magnoliopsida</taxon>
        <taxon>eudicotyledons</taxon>
        <taxon>Gunneridae</taxon>
        <taxon>Pentapetalae</taxon>
        <taxon>rosids</taxon>
        <taxon>malvids</taxon>
        <taxon>Myrtales</taxon>
        <taxon>Lythraceae</taxon>
        <taxon>Trapa</taxon>
    </lineage>
</organism>
<proteinExistence type="predicted"/>
<dbReference type="EMBL" id="JAXIOK010000018">
    <property type="protein sequence ID" value="KAK4750201.1"/>
    <property type="molecule type" value="Genomic_DNA"/>
</dbReference>
<accession>A0AAN7JMS2</accession>
<reference evidence="1 2" key="1">
    <citation type="journal article" date="2023" name="Hortic Res">
        <title>Pangenome of water caltrop reveals structural variations and asymmetric subgenome divergence after allopolyploidization.</title>
        <authorList>
            <person name="Zhang X."/>
            <person name="Chen Y."/>
            <person name="Wang L."/>
            <person name="Yuan Y."/>
            <person name="Fang M."/>
            <person name="Shi L."/>
            <person name="Lu R."/>
            <person name="Comes H.P."/>
            <person name="Ma Y."/>
            <person name="Chen Y."/>
            <person name="Huang G."/>
            <person name="Zhou Y."/>
            <person name="Zheng Z."/>
            <person name="Qiu Y."/>
        </authorList>
    </citation>
    <scope>NUCLEOTIDE SEQUENCE [LARGE SCALE GENOMIC DNA]</scope>
    <source>
        <tissue evidence="1">Roots</tissue>
    </source>
</reference>